<feature type="coiled-coil region" evidence="1">
    <location>
        <begin position="668"/>
        <end position="698"/>
    </location>
</feature>
<feature type="coiled-coil region" evidence="1">
    <location>
        <begin position="19"/>
        <end position="116"/>
    </location>
</feature>
<proteinExistence type="predicted"/>
<feature type="coiled-coil region" evidence="1">
    <location>
        <begin position="302"/>
        <end position="334"/>
    </location>
</feature>
<name>A0AAT9JEP6_9CAUD</name>
<organism evidence="3">
    <name type="scientific">Porphyromonas phage phage032a_KCOM2801</name>
    <dbReference type="NCBI Taxonomy" id="3154122"/>
    <lineage>
        <taxon>Viruses</taxon>
        <taxon>Duplodnaviria</taxon>
        <taxon>Heunggongvirae</taxon>
        <taxon>Uroviricota</taxon>
        <taxon>Caudoviricetes</taxon>
        <taxon>Nixviridae</taxon>
        <taxon>Nixvirus</taxon>
        <taxon>Nixvirus pging00X</taxon>
    </lineage>
</organism>
<dbReference type="EMBL" id="BK068113">
    <property type="protein sequence ID" value="DBA56388.1"/>
    <property type="molecule type" value="Genomic_DNA"/>
</dbReference>
<sequence>MAKGKLSEDQIKWVLSVESTAAQQEIHKLTQENKELAKEQRELRKRMTELVEAGKKNSEEYDRLTVALNENKKAAEQNKTMQSELLKQVDLSSMSMNELKKRAKELREQLDATSRADNAKAWDEQKAQLDAVNSQMSALRKGSQSLMSQLSSVPGPAGMAARGISGVAQAAKLLLANPLGLFLTAIVAAFYALKTAIAGSDEGRTKLRGWMDAFAVALDAAKRNLTELGAILKKVFTFEWDSLGENVDNLKQINGNLIDNMKNAYDAAIAEDALNDAIARNNDVTEVNKSRIAELRLISRDVTKSYEERKAASNELMELEKKNYEMAVSNTSNQLDIFLAKHGGLSDALKSSSKEEFKRIEEHMKSVREMKELTYKERLELANLVNDITRNTDRATEEEKEKFRAFFSELSSMQESYFKGIRRDKMAEATMEEEQRREREAAAKKGIAQALSNADAALTKETNRLKEQLASRLISRKDYERAVEKLTADSIAKKLKISGIEQSQRVQLEGQLLDLKLKRQDDEAREFGAHEKNKLDMLKSSYDTELKLYNDTAEALRISLHKQRAEGLITEGQMNAAISSIDKDAAEHRLQIQQNYHDDVLNLDIRTLGLKEKYIEDANSRVLTSEKELASALLEVRKQLETAVTDYKHQAGLSSVDDERQMRIASLEAAYQERIALLKREHQDTQELEQAHQKALAKIESEYNVSKAAARKSVGIATLMDMLSIELEGLKKVHEQGLISEQEYQKARKALIINMSAEVASSMIAKISDSVNALKDAELAGIDAKYDAELQAAQGNQEKMREIEEKKEAEKLSIQKKYADVQFAVKVSEIIANTAVAIMQAYAQLGPIGGSVAAALLAVTGAAQVAVANAERQKVKNAQPGGGAQQTGGMPMRVASGREAGGYIDVEREQDGKRFRAMHEPRRRGYVDRPTVIVGDGPAGRSREWVAGNDALSNPTVAPIIRMLDAAQLSGQIRTIDMEAVLRSRLVGHESGGYIDRSSSSPASSGLHPLPSGASSDPRMVRALERFVDTLDRTGKEGIRASVVYSDMERKRKIKERSEDVARKR</sequence>
<reference evidence="3" key="1">
    <citation type="journal article" date="2023" name="Microbiome">
        <title>Phages are unrecognized players in the ecology of the oral pathogen Porphyromonas gingivalis.</title>
        <authorList>
            <person name="Matrishin C.B."/>
            <person name="Haase E.M."/>
            <person name="Dewhirst F.E."/>
            <person name="Mark Welch J.L."/>
            <person name="Miranda-Sanchez F."/>
            <person name="Chen T."/>
            <person name="MacFarland D.C."/>
            <person name="Kauffman K.M."/>
        </authorList>
    </citation>
    <scope>NUCLEOTIDE SEQUENCE</scope>
</reference>
<protein>
    <submittedName>
        <fullName evidence="3">Tail tape measure</fullName>
    </submittedName>
</protein>
<accession>A0AAT9JEP6</accession>
<evidence type="ECO:0000313" key="3">
    <source>
        <dbReference type="EMBL" id="DBA56388.1"/>
    </source>
</evidence>
<feature type="region of interest" description="Disordered" evidence="2">
    <location>
        <begin position="993"/>
        <end position="1018"/>
    </location>
</feature>
<reference evidence="3" key="2">
    <citation type="submission" date="2024-05" db="EMBL/GenBank/DDBJ databases">
        <authorList>
            <person name="Matrishin C.B."/>
            <person name="Kauffman K.M."/>
        </authorList>
    </citation>
    <scope>NUCLEOTIDE SEQUENCE</scope>
</reference>
<evidence type="ECO:0000256" key="1">
    <source>
        <dbReference type="SAM" id="Coils"/>
    </source>
</evidence>
<feature type="compositionally biased region" description="Low complexity" evidence="2">
    <location>
        <begin position="998"/>
        <end position="1013"/>
    </location>
</feature>
<keyword evidence="1" id="KW-0175">Coiled coil</keyword>
<evidence type="ECO:0000256" key="2">
    <source>
        <dbReference type="SAM" id="MobiDB-lite"/>
    </source>
</evidence>